<dbReference type="InterPro" id="IPR009097">
    <property type="entry name" value="Cyclic_Pdiesterase"/>
</dbReference>
<dbReference type="PANTHER" id="PTHR35561:SF1">
    <property type="entry name" value="RNA 2',3'-CYCLIC PHOSPHODIESTERASE"/>
    <property type="match status" value="1"/>
</dbReference>
<dbReference type="RefSeq" id="WP_326506216.1">
    <property type="nucleotide sequence ID" value="NZ_JAWIIV010000007.1"/>
</dbReference>
<dbReference type="Pfam" id="PF13563">
    <property type="entry name" value="2_5_RNA_ligase2"/>
    <property type="match status" value="1"/>
</dbReference>
<dbReference type="NCBIfam" id="TIGR02258">
    <property type="entry name" value="2_5_ligase"/>
    <property type="match status" value="1"/>
</dbReference>
<dbReference type="Gene3D" id="3.90.1140.10">
    <property type="entry name" value="Cyclic phosphodiesterase"/>
    <property type="match status" value="1"/>
</dbReference>
<gene>
    <name evidence="3" type="primary">thpR</name>
    <name evidence="3" type="ORF">RY831_10060</name>
</gene>
<dbReference type="EMBL" id="JAWIIV010000007">
    <property type="protein sequence ID" value="MEC4719496.1"/>
    <property type="molecule type" value="Genomic_DNA"/>
</dbReference>
<evidence type="ECO:0000256" key="2">
    <source>
        <dbReference type="HAMAP-Rule" id="MF_01940"/>
    </source>
</evidence>
<protein>
    <recommendedName>
        <fullName evidence="2">RNA 2',3'-cyclic phosphodiesterase</fullName>
        <shortName evidence="2">RNA 2',3'-CPDase</shortName>
        <ecNumber evidence="2">3.1.4.58</ecNumber>
    </recommendedName>
</protein>
<keyword evidence="1 2" id="KW-0378">Hydrolase</keyword>
<keyword evidence="4" id="KW-1185">Reference proteome</keyword>
<comment type="catalytic activity">
    <reaction evidence="2">
        <text>a 3'-end 2',3'-cyclophospho-ribonucleotide-RNA + H2O = a 3'-end 2'-phospho-ribonucleotide-RNA + H(+)</text>
        <dbReference type="Rhea" id="RHEA:11828"/>
        <dbReference type="Rhea" id="RHEA-COMP:10464"/>
        <dbReference type="Rhea" id="RHEA-COMP:17353"/>
        <dbReference type="ChEBI" id="CHEBI:15377"/>
        <dbReference type="ChEBI" id="CHEBI:15378"/>
        <dbReference type="ChEBI" id="CHEBI:83064"/>
        <dbReference type="ChEBI" id="CHEBI:173113"/>
        <dbReference type="EC" id="3.1.4.58"/>
    </reaction>
</comment>
<organism evidence="3 4">
    <name type="scientific">Noviherbaspirillum album</name>
    <dbReference type="NCBI Taxonomy" id="3080276"/>
    <lineage>
        <taxon>Bacteria</taxon>
        <taxon>Pseudomonadati</taxon>
        <taxon>Pseudomonadota</taxon>
        <taxon>Betaproteobacteria</taxon>
        <taxon>Burkholderiales</taxon>
        <taxon>Oxalobacteraceae</taxon>
        <taxon>Noviherbaspirillum</taxon>
    </lineage>
</organism>
<feature type="short sequence motif" description="HXTX 2" evidence="2">
    <location>
        <begin position="126"/>
        <end position="129"/>
    </location>
</feature>
<comment type="similarity">
    <text evidence="2">Belongs to the 2H phosphoesterase superfamily. ThpR family.</text>
</comment>
<accession>A0ABU6J7V2</accession>
<feature type="active site" description="Proton acceptor" evidence="2">
    <location>
        <position position="126"/>
    </location>
</feature>
<proteinExistence type="inferred from homology"/>
<dbReference type="HAMAP" id="MF_01940">
    <property type="entry name" value="RNA_CPDase"/>
    <property type="match status" value="1"/>
</dbReference>
<feature type="active site" description="Proton donor" evidence="2">
    <location>
        <position position="43"/>
    </location>
</feature>
<dbReference type="EC" id="3.1.4.58" evidence="2"/>
<name>A0ABU6J7V2_9BURK</name>
<evidence type="ECO:0000256" key="1">
    <source>
        <dbReference type="ARBA" id="ARBA00022801"/>
    </source>
</evidence>
<reference evidence="3 4" key="1">
    <citation type="submission" date="2023-10" db="EMBL/GenBank/DDBJ databases">
        <title>Noviherbaspirillum sp. CPCC 100848 genome assembly.</title>
        <authorList>
            <person name="Li X.Y."/>
            <person name="Fang X.M."/>
        </authorList>
    </citation>
    <scope>NUCLEOTIDE SEQUENCE [LARGE SCALE GENOMIC DNA]</scope>
    <source>
        <strain evidence="3 4">CPCC 100848</strain>
    </source>
</reference>
<dbReference type="SUPFAM" id="SSF55144">
    <property type="entry name" value="LigT-like"/>
    <property type="match status" value="1"/>
</dbReference>
<dbReference type="InterPro" id="IPR004175">
    <property type="entry name" value="RNA_CPDase"/>
</dbReference>
<evidence type="ECO:0000313" key="3">
    <source>
        <dbReference type="EMBL" id="MEC4719496.1"/>
    </source>
</evidence>
<dbReference type="PANTHER" id="PTHR35561">
    <property type="entry name" value="RNA 2',3'-CYCLIC PHOSPHODIESTERASE"/>
    <property type="match status" value="1"/>
</dbReference>
<dbReference type="Proteomes" id="UP001352263">
    <property type="component" value="Unassembled WGS sequence"/>
</dbReference>
<feature type="short sequence motif" description="HXTX 1" evidence="2">
    <location>
        <begin position="43"/>
        <end position="46"/>
    </location>
</feature>
<comment type="function">
    <text evidence="2">Hydrolyzes RNA 2',3'-cyclic phosphodiester to an RNA 2'-phosphomonoester.</text>
</comment>
<sequence length="184" mass="20141">MSINPNDKLRLFFALWPDDAVKTALMQLQAPMQGRWIPYGNLHLTLAFLGMQPASVVTTAKEILAQLQPRDETLVIDKVGYFPRNRVAWAGTHQVPDGLASLEQELHSALSARGIAYDRHGTFKPHITLARDASLPADIVFDPIVWRAHHVVLVQSVTGSDGSVYEVVASRSLHDPAQGGNASS</sequence>
<comment type="caution">
    <text evidence="3">The sequence shown here is derived from an EMBL/GenBank/DDBJ whole genome shotgun (WGS) entry which is preliminary data.</text>
</comment>
<evidence type="ECO:0000313" key="4">
    <source>
        <dbReference type="Proteomes" id="UP001352263"/>
    </source>
</evidence>